<protein>
    <recommendedName>
        <fullName evidence="4">Glycosyltransferase RgtA/B/C/D-like domain-containing protein</fullName>
    </recommendedName>
</protein>
<dbReference type="PANTHER" id="PTHR16214">
    <property type="entry name" value="TRANSMEMBRANE PROTEIN 260"/>
    <property type="match status" value="1"/>
</dbReference>
<dbReference type="InterPro" id="IPR021280">
    <property type="entry name" value="TMEM260-like"/>
</dbReference>
<evidence type="ECO:0000313" key="2">
    <source>
        <dbReference type="EMBL" id="OGL46903.1"/>
    </source>
</evidence>
<feature type="transmembrane region" description="Helical" evidence="1">
    <location>
        <begin position="88"/>
        <end position="106"/>
    </location>
</feature>
<keyword evidence="1" id="KW-0812">Transmembrane</keyword>
<feature type="transmembrane region" description="Helical" evidence="1">
    <location>
        <begin position="127"/>
        <end position="152"/>
    </location>
</feature>
<evidence type="ECO:0000313" key="3">
    <source>
        <dbReference type="Proteomes" id="UP000179266"/>
    </source>
</evidence>
<keyword evidence="1" id="KW-1133">Transmembrane helix</keyword>
<proteinExistence type="predicted"/>
<evidence type="ECO:0000256" key="1">
    <source>
        <dbReference type="SAM" id="Phobius"/>
    </source>
</evidence>
<comment type="caution">
    <text evidence="2">The sequence shown here is derived from an EMBL/GenBank/DDBJ whole genome shotgun (WGS) entry which is preliminary data.</text>
</comment>
<feature type="transmembrane region" description="Helical" evidence="1">
    <location>
        <begin position="52"/>
        <end position="76"/>
    </location>
</feature>
<evidence type="ECO:0008006" key="4">
    <source>
        <dbReference type="Google" id="ProtNLM"/>
    </source>
</evidence>
<sequence>MTFVLSAARTLWGQALLPEIYSFHIFFVALVFFLGYRYSINPCKKGVCVLSFVYGIALTNHLLILFIIPMLLFWIGLRTIWFIMKNGGIFHCMVFFLVGLSINIYLPIRSSSHPVLDWGSTRIALNFINHLTGSQFHSSMFALPLQVIFLNIKRIMEWMWVSLPLYYLIFVFTGIIFIKKKPVILMVLVTGILMLTGISNYDIPDIDNYYVGLALFTAIPAVFGIQFIVNRICWNHPRNAFFLSL</sequence>
<dbReference type="Proteomes" id="UP000179266">
    <property type="component" value="Unassembled WGS sequence"/>
</dbReference>
<dbReference type="PANTHER" id="PTHR16214:SF3">
    <property type="entry name" value="TRANSMEMBRANE PROTEIN 260"/>
    <property type="match status" value="1"/>
</dbReference>
<feature type="transmembrane region" description="Helical" evidence="1">
    <location>
        <begin position="158"/>
        <end position="178"/>
    </location>
</feature>
<reference evidence="2 3" key="1">
    <citation type="journal article" date="2016" name="Nat. Commun.">
        <title>Thousands of microbial genomes shed light on interconnected biogeochemical processes in an aquifer system.</title>
        <authorList>
            <person name="Anantharaman K."/>
            <person name="Brown C.T."/>
            <person name="Hug L.A."/>
            <person name="Sharon I."/>
            <person name="Castelle C.J."/>
            <person name="Probst A.J."/>
            <person name="Thomas B.C."/>
            <person name="Singh A."/>
            <person name="Wilkins M.J."/>
            <person name="Karaoz U."/>
            <person name="Brodie E.L."/>
            <person name="Williams K.H."/>
            <person name="Hubbard S.S."/>
            <person name="Banfield J.F."/>
        </authorList>
    </citation>
    <scope>NUCLEOTIDE SEQUENCE [LARGE SCALE GENOMIC DNA]</scope>
</reference>
<keyword evidence="1" id="KW-0472">Membrane</keyword>
<feature type="transmembrane region" description="Helical" evidence="1">
    <location>
        <begin position="20"/>
        <end position="40"/>
    </location>
</feature>
<feature type="transmembrane region" description="Helical" evidence="1">
    <location>
        <begin position="209"/>
        <end position="229"/>
    </location>
</feature>
<organism evidence="2 3">
    <name type="scientific">Candidatus Schekmanbacteria bacterium RBG_13_48_7</name>
    <dbReference type="NCBI Taxonomy" id="1817878"/>
    <lineage>
        <taxon>Bacteria</taxon>
        <taxon>Candidatus Schekmaniibacteriota</taxon>
    </lineage>
</organism>
<dbReference type="AlphaFoldDB" id="A0A1F7RZC5"/>
<accession>A0A1F7RZC5</accession>
<dbReference type="EMBL" id="MGDD01000107">
    <property type="protein sequence ID" value="OGL46903.1"/>
    <property type="molecule type" value="Genomic_DNA"/>
</dbReference>
<feature type="transmembrane region" description="Helical" evidence="1">
    <location>
        <begin position="183"/>
        <end position="203"/>
    </location>
</feature>
<dbReference type="Pfam" id="PF11028">
    <property type="entry name" value="TMEM260-like"/>
    <property type="match status" value="1"/>
</dbReference>
<gene>
    <name evidence="2" type="ORF">A2161_04995</name>
</gene>
<name>A0A1F7RZC5_9BACT</name>
<dbReference type="InterPro" id="IPR052724">
    <property type="entry name" value="GT117_domain-containing"/>
</dbReference>